<organism evidence="3 4">
    <name type="scientific">Microlunatus aurantiacus</name>
    <dbReference type="NCBI Taxonomy" id="446786"/>
    <lineage>
        <taxon>Bacteria</taxon>
        <taxon>Bacillati</taxon>
        <taxon>Actinomycetota</taxon>
        <taxon>Actinomycetes</taxon>
        <taxon>Propionibacteriales</taxon>
        <taxon>Propionibacteriaceae</taxon>
        <taxon>Microlunatus</taxon>
    </lineage>
</organism>
<dbReference type="RefSeq" id="WP_344812795.1">
    <property type="nucleotide sequence ID" value="NZ_BAAAYX010000010.1"/>
</dbReference>
<gene>
    <name evidence="3" type="ORF">GCM10022204_25910</name>
</gene>
<protein>
    <recommendedName>
        <fullName evidence="5">Coenzyme F420 hydrogenase subunit beta</fullName>
    </recommendedName>
</protein>
<keyword evidence="4" id="KW-1185">Reference proteome</keyword>
<evidence type="ECO:0000313" key="4">
    <source>
        <dbReference type="Proteomes" id="UP001500051"/>
    </source>
</evidence>
<dbReference type="InterPro" id="IPR007516">
    <property type="entry name" value="Co_F420_Hydgase/DH_bsu_N"/>
</dbReference>
<evidence type="ECO:0000259" key="1">
    <source>
        <dbReference type="Pfam" id="PF04422"/>
    </source>
</evidence>
<dbReference type="Pfam" id="PF04432">
    <property type="entry name" value="FrhB_FdhB_C"/>
    <property type="match status" value="1"/>
</dbReference>
<dbReference type="EMBL" id="BAAAYX010000010">
    <property type="protein sequence ID" value="GAA3706850.1"/>
    <property type="molecule type" value="Genomic_DNA"/>
</dbReference>
<dbReference type="PANTHER" id="PTHR31332:SF0">
    <property type="entry name" value="7-HYDROXYMETHYL CHLOROPHYLL A REDUCTASE, CHLOROPLASTIC"/>
    <property type="match status" value="1"/>
</dbReference>
<evidence type="ECO:0008006" key="5">
    <source>
        <dbReference type="Google" id="ProtNLM"/>
    </source>
</evidence>
<name>A0ABP7DK88_9ACTN</name>
<dbReference type="InterPro" id="IPR007525">
    <property type="entry name" value="FrhB_FdhB_C"/>
</dbReference>
<dbReference type="Pfam" id="PF04422">
    <property type="entry name" value="FrhB_FdhB_N"/>
    <property type="match status" value="1"/>
</dbReference>
<sequence>MAKRHPIDAVLDQRLCSGCGACAYLGQDHGVSMVDFPDVGRRPVGVKQLPLYVKNEIAAVCPGVEVKSAGWSQREPDADEVLVGPSEKIWEGWAADDEIRWAGSSGGVVTALAAYCLERLGMALVVHTGMDPERPWRNRTVVSTDRRELIENSSSRYTTSSPVEALRLIEESDRPCVFVGKPCDVAAVARLRATRPKLDRNLGLVLSFFCAGTPMSAASMRLAGELGFPDSESITSLRYRGNGWPGDFKVTAANGGTASVSYESSWSQLAGRQRQLRCQLCPDGLGELADVTGGDAWHRKDEQGPGISLILARTTRGRRIVEGAVDDRYLEVTPSGYAEVVAAQGLVRRRMLLQARLAALRSLLLPTPKFPGFRLASATAQLSVKARAKEYFGMLRRAVQRGYLRPEPRDTSFDESDRSS</sequence>
<reference evidence="4" key="1">
    <citation type="journal article" date="2019" name="Int. J. Syst. Evol. Microbiol.">
        <title>The Global Catalogue of Microorganisms (GCM) 10K type strain sequencing project: providing services to taxonomists for standard genome sequencing and annotation.</title>
        <authorList>
            <consortium name="The Broad Institute Genomics Platform"/>
            <consortium name="The Broad Institute Genome Sequencing Center for Infectious Disease"/>
            <person name="Wu L."/>
            <person name="Ma J."/>
        </authorList>
    </citation>
    <scope>NUCLEOTIDE SEQUENCE [LARGE SCALE GENOMIC DNA]</scope>
    <source>
        <strain evidence="4">JCM 16548</strain>
    </source>
</reference>
<feature type="domain" description="Coenzyme F420 hydrogenase/dehydrogenase beta subunit C-terminal" evidence="2">
    <location>
        <begin position="177"/>
        <end position="334"/>
    </location>
</feature>
<dbReference type="InterPro" id="IPR045220">
    <property type="entry name" value="FRHB/FDHB/HCAR-like"/>
</dbReference>
<accession>A0ABP7DK88</accession>
<proteinExistence type="predicted"/>
<feature type="domain" description="Coenzyme F420 hydrogenase/dehydrogenase beta subunit N-terminal" evidence="1">
    <location>
        <begin position="90"/>
        <end position="165"/>
    </location>
</feature>
<comment type="caution">
    <text evidence="3">The sequence shown here is derived from an EMBL/GenBank/DDBJ whole genome shotgun (WGS) entry which is preliminary data.</text>
</comment>
<dbReference type="PANTHER" id="PTHR31332">
    <property type="entry name" value="7-HYDROXYMETHYL CHLOROPHYLL A REDUCTASE, CHLOROPLASTIC"/>
    <property type="match status" value="1"/>
</dbReference>
<evidence type="ECO:0000313" key="3">
    <source>
        <dbReference type="EMBL" id="GAA3706850.1"/>
    </source>
</evidence>
<dbReference type="Proteomes" id="UP001500051">
    <property type="component" value="Unassembled WGS sequence"/>
</dbReference>
<evidence type="ECO:0000259" key="2">
    <source>
        <dbReference type="Pfam" id="PF04432"/>
    </source>
</evidence>